<sequence length="147" mass="16603">WCERARASSSRIPQKEKIDVELLIQRRESSVNADVSTSTNENSIKIRVLTRSTPSRRTTDRRCRPERLAGNGDRSAGRAQEYKEPTSVLELEMQARCSRASNGLTWPPTITTSSAQVASRILQLEFQNVVPEVPARTTTTSWTRSER</sequence>
<proteinExistence type="predicted"/>
<comment type="caution">
    <text evidence="2">The sequence shown here is derived from an EMBL/GenBank/DDBJ whole genome shotgun (WGS) entry which is preliminary data.</text>
</comment>
<reference evidence="2 3" key="1">
    <citation type="journal article" date="2019" name="Commun. Biol.">
        <title>The bagworm genome reveals a unique fibroin gene that provides high tensile strength.</title>
        <authorList>
            <person name="Kono N."/>
            <person name="Nakamura H."/>
            <person name="Ohtoshi R."/>
            <person name="Tomita M."/>
            <person name="Numata K."/>
            <person name="Arakawa K."/>
        </authorList>
    </citation>
    <scope>NUCLEOTIDE SEQUENCE [LARGE SCALE GENOMIC DNA]</scope>
</reference>
<feature type="non-terminal residue" evidence="2">
    <location>
        <position position="1"/>
    </location>
</feature>
<evidence type="ECO:0000256" key="1">
    <source>
        <dbReference type="SAM" id="MobiDB-lite"/>
    </source>
</evidence>
<protein>
    <submittedName>
        <fullName evidence="2">Uncharacterized protein</fullName>
    </submittedName>
</protein>
<feature type="compositionally biased region" description="Basic and acidic residues" evidence="1">
    <location>
        <begin position="57"/>
        <end position="67"/>
    </location>
</feature>
<feature type="region of interest" description="Disordered" evidence="1">
    <location>
        <begin position="52"/>
        <end position="82"/>
    </location>
</feature>
<evidence type="ECO:0000313" key="2">
    <source>
        <dbReference type="EMBL" id="GBP66668.1"/>
    </source>
</evidence>
<organism evidence="2 3">
    <name type="scientific">Eumeta variegata</name>
    <name type="common">Bagworm moth</name>
    <name type="synonym">Eumeta japonica</name>
    <dbReference type="NCBI Taxonomy" id="151549"/>
    <lineage>
        <taxon>Eukaryota</taxon>
        <taxon>Metazoa</taxon>
        <taxon>Ecdysozoa</taxon>
        <taxon>Arthropoda</taxon>
        <taxon>Hexapoda</taxon>
        <taxon>Insecta</taxon>
        <taxon>Pterygota</taxon>
        <taxon>Neoptera</taxon>
        <taxon>Endopterygota</taxon>
        <taxon>Lepidoptera</taxon>
        <taxon>Glossata</taxon>
        <taxon>Ditrysia</taxon>
        <taxon>Tineoidea</taxon>
        <taxon>Psychidae</taxon>
        <taxon>Oiketicinae</taxon>
        <taxon>Eumeta</taxon>
    </lineage>
</organism>
<keyword evidence="3" id="KW-1185">Reference proteome</keyword>
<dbReference type="EMBL" id="BGZK01000964">
    <property type="protein sequence ID" value="GBP66668.1"/>
    <property type="molecule type" value="Genomic_DNA"/>
</dbReference>
<name>A0A4C1XT50_EUMVA</name>
<gene>
    <name evidence="2" type="ORF">EVAR_79022_1</name>
</gene>
<evidence type="ECO:0000313" key="3">
    <source>
        <dbReference type="Proteomes" id="UP000299102"/>
    </source>
</evidence>
<dbReference type="Proteomes" id="UP000299102">
    <property type="component" value="Unassembled WGS sequence"/>
</dbReference>
<dbReference type="AlphaFoldDB" id="A0A4C1XT50"/>
<accession>A0A4C1XT50</accession>